<dbReference type="InterPro" id="IPR011006">
    <property type="entry name" value="CheY-like_superfamily"/>
</dbReference>
<dbReference type="InterPro" id="IPR016032">
    <property type="entry name" value="Sig_transdc_resp-reg_C-effctor"/>
</dbReference>
<evidence type="ECO:0000256" key="2">
    <source>
        <dbReference type="ARBA" id="ARBA00022553"/>
    </source>
</evidence>
<dbReference type="GO" id="GO:0000156">
    <property type="term" value="F:phosphorelay response regulator activity"/>
    <property type="evidence" value="ECO:0007669"/>
    <property type="project" value="TreeGrafter"/>
</dbReference>
<keyword evidence="3" id="KW-0902">Two-component regulatory system</keyword>
<comment type="function">
    <text evidence="7">May play the central regulatory role in sporulation. It may be an element of the effector pathway responsible for the activation of sporulation genes in response to nutritional stress. Spo0A may act in concert with spo0H (a sigma factor) to control the expression of some genes that are critical to the sporulation process.</text>
</comment>
<protein>
    <recommendedName>
        <fullName evidence="1">Stage 0 sporulation protein A homolog</fullName>
    </recommendedName>
</protein>
<evidence type="ECO:0000256" key="6">
    <source>
        <dbReference type="ARBA" id="ARBA00023163"/>
    </source>
</evidence>
<dbReference type="Gene3D" id="1.10.10.10">
    <property type="entry name" value="Winged helix-like DNA-binding domain superfamily/Winged helix DNA-binding domain"/>
    <property type="match status" value="1"/>
</dbReference>
<dbReference type="SMART" id="SM00448">
    <property type="entry name" value="REC"/>
    <property type="match status" value="1"/>
</dbReference>
<evidence type="ECO:0000256" key="1">
    <source>
        <dbReference type="ARBA" id="ARBA00018672"/>
    </source>
</evidence>
<dbReference type="GO" id="GO:0005829">
    <property type="term" value="C:cytosol"/>
    <property type="evidence" value="ECO:0007669"/>
    <property type="project" value="TreeGrafter"/>
</dbReference>
<keyword evidence="4" id="KW-0805">Transcription regulation</keyword>
<feature type="modified residue" description="4-aspartylphosphate" evidence="8">
    <location>
        <position position="58"/>
    </location>
</feature>
<evidence type="ECO:0000256" key="4">
    <source>
        <dbReference type="ARBA" id="ARBA00023015"/>
    </source>
</evidence>
<keyword evidence="2 8" id="KW-0597">Phosphoprotein</keyword>
<dbReference type="EMBL" id="JACOPQ010000012">
    <property type="protein sequence ID" value="MBC5738134.1"/>
    <property type="molecule type" value="Genomic_DNA"/>
</dbReference>
<dbReference type="PROSITE" id="PS50110">
    <property type="entry name" value="RESPONSE_REGULATORY"/>
    <property type="match status" value="1"/>
</dbReference>
<dbReference type="InterPro" id="IPR014879">
    <property type="entry name" value="Spo0A_C"/>
</dbReference>
<dbReference type="GO" id="GO:0005509">
    <property type="term" value="F:calcium ion binding"/>
    <property type="evidence" value="ECO:0007669"/>
    <property type="project" value="InterPro"/>
</dbReference>
<dbReference type="Gene3D" id="3.40.50.2300">
    <property type="match status" value="1"/>
</dbReference>
<dbReference type="InterPro" id="IPR036388">
    <property type="entry name" value="WH-like_DNA-bd_sf"/>
</dbReference>
<dbReference type="AlphaFoldDB" id="A0A8J6JNC3"/>
<feature type="domain" description="Response regulatory" evidence="9">
    <location>
        <begin position="7"/>
        <end position="125"/>
    </location>
</feature>
<evidence type="ECO:0000256" key="3">
    <source>
        <dbReference type="ARBA" id="ARBA00023012"/>
    </source>
</evidence>
<comment type="caution">
    <text evidence="10">The sequence shown here is derived from an EMBL/GenBank/DDBJ whole genome shotgun (WGS) entry which is preliminary data.</text>
</comment>
<evidence type="ECO:0000256" key="7">
    <source>
        <dbReference type="ARBA" id="ARBA00024867"/>
    </source>
</evidence>
<dbReference type="GO" id="GO:0032993">
    <property type="term" value="C:protein-DNA complex"/>
    <property type="evidence" value="ECO:0007669"/>
    <property type="project" value="TreeGrafter"/>
</dbReference>
<sequence length="250" mass="26688">MEEAAIRLLIVDDNPELCDILENYFNLTSEITVCGVARDGEEALFRIAQSQPDVVLLDLIMPKLDGITVLERLAQAELAHRPRFIVTSAIGQDAFTSTALSLGADYYMIKPYDLDALRARVRLVAERPAGTAAPGFPMDAAQAVLAAGIPPHVLGYRYCIAGVEMLLESQGPCSIVKDVYAGVAERFETTPACVEGAVRKAIRRAWEQNGGQFSALPGLGDTGAAPPANGRFLMALRACIASVGRGRGLG</sequence>
<evidence type="ECO:0000313" key="10">
    <source>
        <dbReference type="EMBL" id="MBC5738134.1"/>
    </source>
</evidence>
<dbReference type="Proteomes" id="UP000607645">
    <property type="component" value="Unassembled WGS sequence"/>
</dbReference>
<dbReference type="SUPFAM" id="SSF46894">
    <property type="entry name" value="C-terminal effector domain of the bipartite response regulators"/>
    <property type="match status" value="1"/>
</dbReference>
<dbReference type="RefSeq" id="WP_186919912.1">
    <property type="nucleotide sequence ID" value="NZ_JACOPQ010000012.1"/>
</dbReference>
<keyword evidence="6" id="KW-0804">Transcription</keyword>
<keyword evidence="5" id="KW-0238">DNA-binding</keyword>
<dbReference type="PANTHER" id="PTHR48111">
    <property type="entry name" value="REGULATOR OF RPOS"/>
    <property type="match status" value="1"/>
</dbReference>
<dbReference type="PANTHER" id="PTHR48111:SF1">
    <property type="entry name" value="TWO-COMPONENT RESPONSE REGULATOR ORR33"/>
    <property type="match status" value="1"/>
</dbReference>
<dbReference type="SUPFAM" id="SSF52172">
    <property type="entry name" value="CheY-like"/>
    <property type="match status" value="1"/>
</dbReference>
<dbReference type="GO" id="GO:0000976">
    <property type="term" value="F:transcription cis-regulatory region binding"/>
    <property type="evidence" value="ECO:0007669"/>
    <property type="project" value="TreeGrafter"/>
</dbReference>
<name>A0A8J6JNC3_9FIRM</name>
<evidence type="ECO:0000259" key="9">
    <source>
        <dbReference type="PROSITE" id="PS50110"/>
    </source>
</evidence>
<reference evidence="10" key="1">
    <citation type="submission" date="2020-08" db="EMBL/GenBank/DDBJ databases">
        <title>Genome public.</title>
        <authorList>
            <person name="Liu C."/>
            <person name="Sun Q."/>
        </authorList>
    </citation>
    <scope>NUCLEOTIDE SEQUENCE</scope>
    <source>
        <strain evidence="10">NSJ-52</strain>
    </source>
</reference>
<dbReference type="GO" id="GO:0003700">
    <property type="term" value="F:DNA-binding transcription factor activity"/>
    <property type="evidence" value="ECO:0007669"/>
    <property type="project" value="InterPro"/>
</dbReference>
<evidence type="ECO:0000256" key="8">
    <source>
        <dbReference type="PROSITE-ProRule" id="PRU00169"/>
    </source>
</evidence>
<keyword evidence="11" id="KW-1185">Reference proteome</keyword>
<proteinExistence type="predicted"/>
<dbReference type="GO" id="GO:0042173">
    <property type="term" value="P:regulation of sporulation resulting in formation of a cellular spore"/>
    <property type="evidence" value="ECO:0007669"/>
    <property type="project" value="InterPro"/>
</dbReference>
<gene>
    <name evidence="10" type="ORF">H8S62_14065</name>
</gene>
<dbReference type="Pfam" id="PF08769">
    <property type="entry name" value="Spo0A_C"/>
    <property type="match status" value="1"/>
</dbReference>
<accession>A0A8J6JNC3</accession>
<dbReference type="InterPro" id="IPR001789">
    <property type="entry name" value="Sig_transdc_resp-reg_receiver"/>
</dbReference>
<dbReference type="InterPro" id="IPR039420">
    <property type="entry name" value="WalR-like"/>
</dbReference>
<evidence type="ECO:0000313" key="11">
    <source>
        <dbReference type="Proteomes" id="UP000607645"/>
    </source>
</evidence>
<evidence type="ECO:0000256" key="5">
    <source>
        <dbReference type="ARBA" id="ARBA00023125"/>
    </source>
</evidence>
<organism evidence="10 11">
    <name type="scientific">Lawsonibacter faecis</name>
    <dbReference type="NCBI Taxonomy" id="2763052"/>
    <lineage>
        <taxon>Bacteria</taxon>
        <taxon>Bacillati</taxon>
        <taxon>Bacillota</taxon>
        <taxon>Clostridia</taxon>
        <taxon>Eubacteriales</taxon>
        <taxon>Oscillospiraceae</taxon>
        <taxon>Lawsonibacter</taxon>
    </lineage>
</organism>
<dbReference type="Pfam" id="PF00072">
    <property type="entry name" value="Response_reg"/>
    <property type="match status" value="1"/>
</dbReference>